<keyword evidence="3 4" id="KW-0472">Membrane</keyword>
<evidence type="ECO:0000256" key="2">
    <source>
        <dbReference type="ARBA" id="ARBA00022737"/>
    </source>
</evidence>
<evidence type="ECO:0000313" key="8">
    <source>
        <dbReference type="Proteomes" id="UP000694388"/>
    </source>
</evidence>
<feature type="region of interest" description="Disordered" evidence="5">
    <location>
        <begin position="132"/>
        <end position="165"/>
    </location>
</feature>
<name>A0A8C4QJQ6_EPTBU</name>
<evidence type="ECO:0000313" key="7">
    <source>
        <dbReference type="Ensembl" id="ENSEBUP00000016459.1"/>
    </source>
</evidence>
<dbReference type="GO" id="GO:0005102">
    <property type="term" value="F:signaling receptor binding"/>
    <property type="evidence" value="ECO:0007669"/>
    <property type="project" value="TreeGrafter"/>
</dbReference>
<keyword evidence="8" id="KW-1185">Reference proteome</keyword>
<dbReference type="SUPFAM" id="SSF50156">
    <property type="entry name" value="PDZ domain-like"/>
    <property type="match status" value="2"/>
</dbReference>
<dbReference type="CDD" id="cd06768">
    <property type="entry name" value="PDZ_NHERF-like"/>
    <property type="match status" value="2"/>
</dbReference>
<dbReference type="SMART" id="SM00228">
    <property type="entry name" value="PDZ"/>
    <property type="match status" value="2"/>
</dbReference>
<reference evidence="7" key="2">
    <citation type="submission" date="2025-09" db="UniProtKB">
        <authorList>
            <consortium name="Ensembl"/>
        </authorList>
    </citation>
    <scope>IDENTIFICATION</scope>
</reference>
<comment type="subcellular location">
    <subcellularLocation>
        <location evidence="1 4">Endomembrane system</location>
        <topology evidence="1 4">Peripheral membrane protein</topology>
    </subcellularLocation>
</comment>
<dbReference type="GO" id="GO:0012505">
    <property type="term" value="C:endomembrane system"/>
    <property type="evidence" value="ECO:0007669"/>
    <property type="project" value="UniProtKB-SubCell"/>
</dbReference>
<dbReference type="Ensembl" id="ENSEBUT00000017035.1">
    <property type="protein sequence ID" value="ENSEBUP00000016459.1"/>
    <property type="gene ID" value="ENSEBUG00000010335.1"/>
</dbReference>
<dbReference type="InterPro" id="IPR015098">
    <property type="entry name" value="EBP50_C"/>
</dbReference>
<evidence type="ECO:0000256" key="5">
    <source>
        <dbReference type="SAM" id="MobiDB-lite"/>
    </source>
</evidence>
<sequence length="373" mass="41073">MIRDTPKPRLCHMVKSESGYGFHLHSEKNKPGQFIRQVEAGSPAEIAGLLPRDRLVLVNGYNVETETHQEVVRRIKEQDKEIVLLVVDSDADECLKRLGLDCREEYVQTGIPGALVEQVPQLDDSAIVQDPSASVLNDKVSEKDGGVEQPGTTTPSDTSSLGKVSEDVPSNLRPRLCHIVKGPHGYGFNLHSEKIKPGQFVRTVDEELPAEQAGLRPGDRIVEVNGINIDEKKHSDVVQMIKAGGNETTLLVVDAETDNVFKNLKITPTVLHLKDSLPQPFSNGAEATEANGDMNEYNATCYSPTQSIRSAPPIYEKARTKPNTGSMKDPFADLGLERSLTVAAAKEKAQAKRGKKQAPMMDWNTKYDLFRNL</sequence>
<dbReference type="GO" id="GO:0072659">
    <property type="term" value="P:protein localization to plasma membrane"/>
    <property type="evidence" value="ECO:0007669"/>
    <property type="project" value="TreeGrafter"/>
</dbReference>
<organism evidence="7 8">
    <name type="scientific">Eptatretus burgeri</name>
    <name type="common">Inshore hagfish</name>
    <dbReference type="NCBI Taxonomy" id="7764"/>
    <lineage>
        <taxon>Eukaryota</taxon>
        <taxon>Metazoa</taxon>
        <taxon>Chordata</taxon>
        <taxon>Craniata</taxon>
        <taxon>Vertebrata</taxon>
        <taxon>Cyclostomata</taxon>
        <taxon>Myxini</taxon>
        <taxon>Myxiniformes</taxon>
        <taxon>Myxinidae</taxon>
        <taxon>Eptatretinae</taxon>
        <taxon>Eptatretus</taxon>
    </lineage>
</organism>
<feature type="compositionally biased region" description="Polar residues" evidence="5">
    <location>
        <begin position="150"/>
        <end position="162"/>
    </location>
</feature>
<dbReference type="PANTHER" id="PTHR14191:SF3">
    <property type="entry name" value="NA(+)_H(+) EXCHANGE REGULATORY COFACTOR-LIKE PROTEIN NRFL-1"/>
    <property type="match status" value="1"/>
</dbReference>
<proteinExistence type="predicted"/>
<dbReference type="PROSITE" id="PS50106">
    <property type="entry name" value="PDZ"/>
    <property type="match status" value="2"/>
</dbReference>
<protein>
    <recommendedName>
        <fullName evidence="4">Na(+)/H(+) exchange regulatory cofactor NHE-RF</fullName>
    </recommendedName>
</protein>
<evidence type="ECO:0000259" key="6">
    <source>
        <dbReference type="PROSITE" id="PS50106"/>
    </source>
</evidence>
<dbReference type="PANTHER" id="PTHR14191">
    <property type="entry name" value="PDZ DOMAIN CONTAINING PROTEIN"/>
    <property type="match status" value="1"/>
</dbReference>
<dbReference type="InterPro" id="IPR051067">
    <property type="entry name" value="NHER"/>
</dbReference>
<dbReference type="Pfam" id="PF00595">
    <property type="entry name" value="PDZ"/>
    <property type="match status" value="2"/>
</dbReference>
<dbReference type="Proteomes" id="UP000694388">
    <property type="component" value="Unplaced"/>
</dbReference>
<evidence type="ECO:0000256" key="4">
    <source>
        <dbReference type="PIRNR" id="PIRNR037866"/>
    </source>
</evidence>
<evidence type="ECO:0000256" key="3">
    <source>
        <dbReference type="ARBA" id="ARBA00023136"/>
    </source>
</evidence>
<reference evidence="7" key="1">
    <citation type="submission" date="2025-08" db="UniProtKB">
        <authorList>
            <consortium name="Ensembl"/>
        </authorList>
    </citation>
    <scope>IDENTIFICATION</scope>
</reference>
<evidence type="ECO:0000256" key="1">
    <source>
        <dbReference type="ARBA" id="ARBA00004184"/>
    </source>
</evidence>
<dbReference type="AlphaFoldDB" id="A0A8C4QJQ6"/>
<dbReference type="InterPro" id="IPR001478">
    <property type="entry name" value="PDZ"/>
</dbReference>
<dbReference type="Gene3D" id="2.30.42.10">
    <property type="match status" value="2"/>
</dbReference>
<keyword evidence="2" id="KW-0677">Repeat</keyword>
<feature type="domain" description="PDZ" evidence="6">
    <location>
        <begin position="176"/>
        <end position="256"/>
    </location>
</feature>
<dbReference type="InterPro" id="IPR017300">
    <property type="entry name" value="NHERF-1/NHERF-2"/>
</dbReference>
<feature type="domain" description="PDZ" evidence="6">
    <location>
        <begin position="10"/>
        <end position="90"/>
    </location>
</feature>
<dbReference type="GO" id="GO:0043495">
    <property type="term" value="F:protein-membrane adaptor activity"/>
    <property type="evidence" value="ECO:0007669"/>
    <property type="project" value="TreeGrafter"/>
</dbReference>
<dbReference type="GeneTree" id="ENSGT00950000182849"/>
<dbReference type="GO" id="GO:0016324">
    <property type="term" value="C:apical plasma membrane"/>
    <property type="evidence" value="ECO:0007669"/>
    <property type="project" value="TreeGrafter"/>
</dbReference>
<accession>A0A8C4QJQ6</accession>
<dbReference type="PIRSF" id="PIRSF037866">
    <property type="entry name" value="EBP50"/>
    <property type="match status" value="1"/>
</dbReference>
<dbReference type="InterPro" id="IPR036034">
    <property type="entry name" value="PDZ_sf"/>
</dbReference>
<comment type="function">
    <text evidence="4">Scaffold protein that connects plasma membrane proteins with members of the ezrin/moesin/radixin family and thereby helps to link them to the actin cytoskeleton and to regulate their surface expression.</text>
</comment>
<dbReference type="Pfam" id="PF09007">
    <property type="entry name" value="EBP50_C"/>
    <property type="match status" value="1"/>
</dbReference>